<dbReference type="FunFam" id="1.10.1060.10:FF:000012">
    <property type="entry name" value="Glycolate oxidase iron-sulfur subunit"/>
    <property type="match status" value="1"/>
</dbReference>
<dbReference type="EC" id="1.1.99.14" evidence="6"/>
<dbReference type="Pfam" id="PF13183">
    <property type="entry name" value="Fer4_8"/>
    <property type="match status" value="1"/>
</dbReference>
<dbReference type="PANTHER" id="PTHR32479:SF17">
    <property type="entry name" value="GLYCOLATE OXIDASE IRON-SULFUR SUBUNIT"/>
    <property type="match status" value="1"/>
</dbReference>
<dbReference type="PROSITE" id="PS00198">
    <property type="entry name" value="4FE4S_FER_1"/>
    <property type="match status" value="2"/>
</dbReference>
<comment type="catalytic activity">
    <reaction evidence="6">
        <text>(R)-lactate + A = pyruvate + AH2</text>
        <dbReference type="Rhea" id="RHEA:15089"/>
        <dbReference type="ChEBI" id="CHEBI:13193"/>
        <dbReference type="ChEBI" id="CHEBI:15361"/>
        <dbReference type="ChEBI" id="CHEBI:16004"/>
        <dbReference type="ChEBI" id="CHEBI:17499"/>
    </reaction>
</comment>
<dbReference type="PANTHER" id="PTHR32479">
    <property type="entry name" value="GLYCOLATE OXIDASE IRON-SULFUR SUBUNIT"/>
    <property type="match status" value="1"/>
</dbReference>
<dbReference type="InterPro" id="IPR004017">
    <property type="entry name" value="Cys_rich_dom"/>
</dbReference>
<keyword evidence="6" id="KW-0813">Transport</keyword>
<evidence type="ECO:0000256" key="2">
    <source>
        <dbReference type="ARBA" id="ARBA00022723"/>
    </source>
</evidence>
<feature type="domain" description="4Fe-4S ferredoxin-type" evidence="7">
    <location>
        <begin position="66"/>
        <end position="89"/>
    </location>
</feature>
<organism evidence="8 9">
    <name type="scientific">Undibacterium nitidum</name>
    <dbReference type="NCBI Taxonomy" id="2762298"/>
    <lineage>
        <taxon>Bacteria</taxon>
        <taxon>Pseudomonadati</taxon>
        <taxon>Pseudomonadota</taxon>
        <taxon>Betaproteobacteria</taxon>
        <taxon>Burkholderiales</taxon>
        <taxon>Oxalobacteraceae</taxon>
        <taxon>Undibacterium</taxon>
    </lineage>
</organism>
<evidence type="ECO:0000259" key="7">
    <source>
        <dbReference type="PROSITE" id="PS51379"/>
    </source>
</evidence>
<evidence type="ECO:0000313" key="9">
    <source>
        <dbReference type="Proteomes" id="UP000627446"/>
    </source>
</evidence>
<keyword evidence="4 6" id="KW-0408">Iron</keyword>
<dbReference type="InterPro" id="IPR017900">
    <property type="entry name" value="4Fe4S_Fe_S_CS"/>
</dbReference>
<comment type="function">
    <text evidence="6">Component of a complex that catalyzes the oxidation of glycolate to glyoxylate.</text>
</comment>
<accession>A0A923HQA6</accession>
<dbReference type="NCBIfam" id="NF008434">
    <property type="entry name" value="PRK11274.1"/>
    <property type="match status" value="1"/>
</dbReference>
<evidence type="ECO:0000313" key="8">
    <source>
        <dbReference type="EMBL" id="MBC3881300.1"/>
    </source>
</evidence>
<comment type="caution">
    <text evidence="8">The sequence shown here is derived from an EMBL/GenBank/DDBJ whole genome shotgun (WGS) entry which is preliminary data.</text>
</comment>
<comment type="cofactor">
    <cofactor evidence="6">
        <name>[4Fe-4S] cluster</name>
        <dbReference type="ChEBI" id="CHEBI:49883"/>
    </cofactor>
    <text evidence="6">Binds 2 [4Fe-4S] clusters.</text>
</comment>
<keyword evidence="5 6" id="KW-0411">Iron-sulfur</keyword>
<dbReference type="InterPro" id="IPR009051">
    <property type="entry name" value="Helical_ferredxn"/>
</dbReference>
<dbReference type="GO" id="GO:0051539">
    <property type="term" value="F:4 iron, 4 sulfur cluster binding"/>
    <property type="evidence" value="ECO:0007669"/>
    <property type="project" value="UniProtKB-UniRule"/>
</dbReference>
<dbReference type="PROSITE" id="PS51379">
    <property type="entry name" value="4FE4S_FER_2"/>
    <property type="match status" value="2"/>
</dbReference>
<sequence length="427" mass="46286">MQTQILPALKETIAGAEADTILRQCVHCGMCNATCPTYQLLGDELDGPRGRIYLIKQVLEGKTATNKTQSHLDRCLSCRSCETTCPSGVQYHRLLEIGRDMVEQQVGRSIVSTVKRSILKQGLSNPRLFQLALNVGRQTKSILPKSLAQKIPDRPSAELLTSPSATHNKKVLMLAGCVQPALAPEINAAAIRVLDACGVQTVVVEQAGCCGAIALHLSDAERACEQARRNIDAWWPLIAQGVEAILVTASGCGLMVQEYDQLLREDANYADKAKLVSQKALDLSQYLSGFRGRLIELYGGKIEEKITWHAPCTLQHGMKAGDVVVGLLRDLGTEVKTCGQAHLCCGSAGTYSITQAPISLQLRDQKLRDLEQCGGDRIVSANIACQLHLQSGTLTPVQHWIMLIDEVLQASSISTESTRVITPEPGT</sequence>
<evidence type="ECO:0000256" key="1">
    <source>
        <dbReference type="ARBA" id="ARBA00022485"/>
    </source>
</evidence>
<name>A0A923HQA6_9BURK</name>
<evidence type="ECO:0000256" key="3">
    <source>
        <dbReference type="ARBA" id="ARBA00022737"/>
    </source>
</evidence>
<gene>
    <name evidence="8" type="primary">glcF</name>
    <name evidence="8" type="ORF">H8K36_07955</name>
</gene>
<dbReference type="InterPro" id="IPR012257">
    <property type="entry name" value="Glc_ox_4Fe-4S"/>
</dbReference>
<evidence type="ECO:0000256" key="6">
    <source>
        <dbReference type="PIRNR" id="PIRNR000139"/>
    </source>
</evidence>
<reference evidence="8" key="1">
    <citation type="submission" date="2020-08" db="EMBL/GenBank/DDBJ databases">
        <title>Novel species isolated from subtropical streams in China.</title>
        <authorList>
            <person name="Lu H."/>
        </authorList>
    </citation>
    <scope>NUCLEOTIDE SEQUENCE</scope>
    <source>
        <strain evidence="8">LX22W</strain>
    </source>
</reference>
<dbReference type="AlphaFoldDB" id="A0A923HQA6"/>
<dbReference type="Proteomes" id="UP000627446">
    <property type="component" value="Unassembled WGS sequence"/>
</dbReference>
<dbReference type="Pfam" id="PF02754">
    <property type="entry name" value="CCG"/>
    <property type="match status" value="2"/>
</dbReference>
<feature type="domain" description="4Fe-4S ferredoxin-type" evidence="7">
    <location>
        <begin position="14"/>
        <end position="47"/>
    </location>
</feature>
<comment type="catalytic activity">
    <reaction evidence="6">
        <text>glycolate + A = glyoxylate + AH2</text>
        <dbReference type="Rhea" id="RHEA:21264"/>
        <dbReference type="ChEBI" id="CHEBI:13193"/>
        <dbReference type="ChEBI" id="CHEBI:17499"/>
        <dbReference type="ChEBI" id="CHEBI:29805"/>
        <dbReference type="ChEBI" id="CHEBI:36655"/>
        <dbReference type="EC" id="1.1.99.14"/>
    </reaction>
</comment>
<keyword evidence="1 6" id="KW-0004">4Fe-4S</keyword>
<keyword evidence="8" id="KW-0560">Oxidoreductase</keyword>
<dbReference type="GO" id="GO:0046872">
    <property type="term" value="F:metal ion binding"/>
    <property type="evidence" value="ECO:0007669"/>
    <property type="project" value="UniProtKB-UniRule"/>
</dbReference>
<evidence type="ECO:0000256" key="5">
    <source>
        <dbReference type="ARBA" id="ARBA00023014"/>
    </source>
</evidence>
<dbReference type="GO" id="GO:0019154">
    <property type="term" value="F:glycolate dehydrogenase activity"/>
    <property type="evidence" value="ECO:0007669"/>
    <property type="project" value="UniProtKB-EC"/>
</dbReference>
<dbReference type="RefSeq" id="WP_186916223.1">
    <property type="nucleotide sequence ID" value="NZ_JACOFZ010000002.1"/>
</dbReference>
<dbReference type="SUPFAM" id="SSF46548">
    <property type="entry name" value="alpha-helical ferredoxin"/>
    <property type="match status" value="1"/>
</dbReference>
<evidence type="ECO:0000256" key="4">
    <source>
        <dbReference type="ARBA" id="ARBA00023004"/>
    </source>
</evidence>
<keyword evidence="9" id="KW-1185">Reference proteome</keyword>
<keyword evidence="2 6" id="KW-0479">Metal-binding</keyword>
<dbReference type="Gene3D" id="1.10.1060.10">
    <property type="entry name" value="Alpha-helical ferredoxin"/>
    <property type="match status" value="1"/>
</dbReference>
<dbReference type="InterPro" id="IPR017896">
    <property type="entry name" value="4Fe4S_Fe-S-bd"/>
</dbReference>
<proteinExistence type="predicted"/>
<keyword evidence="3" id="KW-0677">Repeat</keyword>
<dbReference type="PIRSF" id="PIRSF000139">
    <property type="entry name" value="Glc_ox_4Fe-4S"/>
    <property type="match status" value="1"/>
</dbReference>
<keyword evidence="6" id="KW-0249">Electron transport</keyword>
<protein>
    <recommendedName>
        <fullName evidence="6">Glycolate oxidase iron-sulfur subunit</fullName>
        <ecNumber evidence="6">1.1.99.14</ecNumber>
    </recommendedName>
</protein>
<dbReference type="EMBL" id="JACOFZ010000002">
    <property type="protein sequence ID" value="MBC3881300.1"/>
    <property type="molecule type" value="Genomic_DNA"/>
</dbReference>